<dbReference type="InParanoid" id="A0A482XKI8"/>
<dbReference type="OrthoDB" id="203440at2759"/>
<dbReference type="AlphaFoldDB" id="A0A482XKI8"/>
<feature type="region of interest" description="Disordered" evidence="2">
    <location>
        <begin position="277"/>
        <end position="319"/>
    </location>
</feature>
<proteinExistence type="inferred from homology"/>
<comment type="similarity">
    <text evidence="1">Belongs to the SAS10 family.</text>
</comment>
<feature type="compositionally biased region" description="Acidic residues" evidence="2">
    <location>
        <begin position="142"/>
        <end position="160"/>
    </location>
</feature>
<sequence length="319" mass="36352">MDEIEANEYTECDVQNEMMNLIVTIDSTVPQIKDSLSNLRNMISSSKSSTQKGLSILDVKNNMMLMYLSNLMHIILKKCSGNSIQEDQSIERLVEIRTVLERIRPIEHKLKYQIDKLIKTATTGTIDENDPSRFKANPADMEGVDDSAESGEDDGDEDVNDGSRGAGKRKSGIYVPPKLAAMHYDEDDSKAAKQEKLLERARKHALNSSIVQEMREEILDAPKEVGQANTFKIKQSARQREREEYEESYFTRLPTKRVEKHRSKALMTEGNLGTELTHFEDISVLDPNSERKPASAKKRKLKRKSTSKKGFKSKKRKFH</sequence>
<comment type="caution">
    <text evidence="3">The sequence shown here is derived from an EMBL/GenBank/DDBJ whole genome shotgun (WGS) entry which is preliminary data.</text>
</comment>
<accession>A0A482XKI8</accession>
<name>A0A482XKI8_LAOST</name>
<dbReference type="Proteomes" id="UP000291343">
    <property type="component" value="Unassembled WGS sequence"/>
</dbReference>
<dbReference type="PANTHER" id="PTHR13237">
    <property type="entry name" value="SOMETHING ABOUT SILENCING PROTEIN 10-RELATED"/>
    <property type="match status" value="1"/>
</dbReference>
<keyword evidence="4" id="KW-1185">Reference proteome</keyword>
<protein>
    <recommendedName>
        <fullName evidence="5">Neuroguidin</fullName>
    </recommendedName>
</protein>
<dbReference type="GO" id="GO:0000462">
    <property type="term" value="P:maturation of SSU-rRNA from tricistronic rRNA transcript (SSU-rRNA, 5.8S rRNA, LSU-rRNA)"/>
    <property type="evidence" value="ECO:0007669"/>
    <property type="project" value="TreeGrafter"/>
</dbReference>
<evidence type="ECO:0000313" key="3">
    <source>
        <dbReference type="EMBL" id="RZF46060.1"/>
    </source>
</evidence>
<dbReference type="Pfam" id="PF04000">
    <property type="entry name" value="Sas10_Utp3"/>
    <property type="match status" value="1"/>
</dbReference>
<dbReference type="InterPro" id="IPR007146">
    <property type="entry name" value="Sas10/Utp3/C1D"/>
</dbReference>
<feature type="compositionally biased region" description="Basic residues" evidence="2">
    <location>
        <begin position="294"/>
        <end position="319"/>
    </location>
</feature>
<evidence type="ECO:0000256" key="1">
    <source>
        <dbReference type="ARBA" id="ARBA00010979"/>
    </source>
</evidence>
<evidence type="ECO:0000313" key="4">
    <source>
        <dbReference type="Proteomes" id="UP000291343"/>
    </source>
</evidence>
<dbReference type="GO" id="GO:0032040">
    <property type="term" value="C:small-subunit processome"/>
    <property type="evidence" value="ECO:0007669"/>
    <property type="project" value="TreeGrafter"/>
</dbReference>
<evidence type="ECO:0008006" key="5">
    <source>
        <dbReference type="Google" id="ProtNLM"/>
    </source>
</evidence>
<dbReference type="STRING" id="195883.A0A482XKI8"/>
<dbReference type="FunCoup" id="A0A482XKI8">
    <property type="interactions" value="2250"/>
</dbReference>
<dbReference type="PANTHER" id="PTHR13237:SF9">
    <property type="entry name" value="NEUROGUIDIN"/>
    <property type="match status" value="1"/>
</dbReference>
<feature type="region of interest" description="Disordered" evidence="2">
    <location>
        <begin position="125"/>
        <end position="174"/>
    </location>
</feature>
<dbReference type="EMBL" id="QKKF02007188">
    <property type="protein sequence ID" value="RZF46060.1"/>
    <property type="molecule type" value="Genomic_DNA"/>
</dbReference>
<reference evidence="3 4" key="1">
    <citation type="journal article" date="2017" name="Gigascience">
        <title>Genome sequence of the small brown planthopper, Laodelphax striatellus.</title>
        <authorList>
            <person name="Zhu J."/>
            <person name="Jiang F."/>
            <person name="Wang X."/>
            <person name="Yang P."/>
            <person name="Bao Y."/>
            <person name="Zhao W."/>
            <person name="Wang W."/>
            <person name="Lu H."/>
            <person name="Wang Q."/>
            <person name="Cui N."/>
            <person name="Li J."/>
            <person name="Chen X."/>
            <person name="Luo L."/>
            <person name="Yu J."/>
            <person name="Kang L."/>
            <person name="Cui F."/>
        </authorList>
    </citation>
    <scope>NUCLEOTIDE SEQUENCE [LARGE SCALE GENOMIC DNA]</scope>
    <source>
        <strain evidence="3">Lst14</strain>
    </source>
</reference>
<organism evidence="3 4">
    <name type="scientific">Laodelphax striatellus</name>
    <name type="common">Small brown planthopper</name>
    <name type="synonym">Delphax striatella</name>
    <dbReference type="NCBI Taxonomy" id="195883"/>
    <lineage>
        <taxon>Eukaryota</taxon>
        <taxon>Metazoa</taxon>
        <taxon>Ecdysozoa</taxon>
        <taxon>Arthropoda</taxon>
        <taxon>Hexapoda</taxon>
        <taxon>Insecta</taxon>
        <taxon>Pterygota</taxon>
        <taxon>Neoptera</taxon>
        <taxon>Paraneoptera</taxon>
        <taxon>Hemiptera</taxon>
        <taxon>Auchenorrhyncha</taxon>
        <taxon>Fulgoroidea</taxon>
        <taxon>Delphacidae</taxon>
        <taxon>Criomorphinae</taxon>
        <taxon>Laodelphax</taxon>
    </lineage>
</organism>
<evidence type="ECO:0000256" key="2">
    <source>
        <dbReference type="SAM" id="MobiDB-lite"/>
    </source>
</evidence>
<gene>
    <name evidence="3" type="ORF">LSTR_LSTR004773</name>
</gene>